<feature type="compositionally biased region" description="Low complexity" evidence="1">
    <location>
        <begin position="55"/>
        <end position="71"/>
    </location>
</feature>
<dbReference type="PROSITE" id="PS50003">
    <property type="entry name" value="PH_DOMAIN"/>
    <property type="match status" value="1"/>
</dbReference>
<protein>
    <recommendedName>
        <fullName evidence="2">PH domain-containing protein</fullName>
    </recommendedName>
</protein>
<reference evidence="7 8" key="1">
    <citation type="submission" date="2019-07" db="EMBL/GenBank/DDBJ databases">
        <title>Genomes of Cafeteria roenbergensis.</title>
        <authorList>
            <person name="Fischer M.G."/>
            <person name="Hackl T."/>
            <person name="Roman M."/>
        </authorList>
    </citation>
    <scope>NUCLEOTIDE SEQUENCE [LARGE SCALE GENOMIC DNA]</scope>
    <source>
        <strain evidence="4 8">BVI</strain>
        <strain evidence="5 10">Cflag</strain>
        <strain evidence="6 7">E4-10P</strain>
        <strain evidence="3 9">RCC970-E3</strain>
    </source>
</reference>
<evidence type="ECO:0000313" key="3">
    <source>
        <dbReference type="EMBL" id="KAA0146634.1"/>
    </source>
</evidence>
<evidence type="ECO:0000259" key="2">
    <source>
        <dbReference type="PROSITE" id="PS50003"/>
    </source>
</evidence>
<accession>A0A5A8DF48</accession>
<evidence type="ECO:0000256" key="1">
    <source>
        <dbReference type="SAM" id="MobiDB-lite"/>
    </source>
</evidence>
<dbReference type="Proteomes" id="UP000325113">
    <property type="component" value="Unassembled WGS sequence"/>
</dbReference>
<dbReference type="Proteomes" id="UP000323011">
    <property type="component" value="Unassembled WGS sequence"/>
</dbReference>
<dbReference type="EMBL" id="VLTM01000019">
    <property type="protein sequence ID" value="KAA0164046.1"/>
    <property type="molecule type" value="Genomic_DNA"/>
</dbReference>
<evidence type="ECO:0000313" key="8">
    <source>
        <dbReference type="Proteomes" id="UP000323011"/>
    </source>
</evidence>
<evidence type="ECO:0000313" key="6">
    <source>
        <dbReference type="EMBL" id="KAA0176972.1"/>
    </source>
</evidence>
<dbReference type="AlphaFoldDB" id="A0A5A8DF48"/>
<evidence type="ECO:0000313" key="10">
    <source>
        <dbReference type="Proteomes" id="UP000325113"/>
    </source>
</evidence>
<evidence type="ECO:0000313" key="5">
    <source>
        <dbReference type="EMBL" id="KAA0164046.1"/>
    </source>
</evidence>
<dbReference type="EMBL" id="VLTO01000005">
    <property type="protein sequence ID" value="KAA0176972.1"/>
    <property type="molecule type" value="Genomic_DNA"/>
</dbReference>
<dbReference type="Proteomes" id="UP000324907">
    <property type="component" value="Unassembled WGS sequence"/>
</dbReference>
<dbReference type="Pfam" id="PF00169">
    <property type="entry name" value="PH"/>
    <property type="match status" value="1"/>
</dbReference>
<dbReference type="InterPro" id="IPR001849">
    <property type="entry name" value="PH_domain"/>
</dbReference>
<feature type="domain" description="PH" evidence="2">
    <location>
        <begin position="79"/>
        <end position="195"/>
    </location>
</feature>
<dbReference type="Gene3D" id="2.30.29.30">
    <property type="entry name" value="Pleckstrin-homology domain (PH domain)/Phosphotyrosine-binding domain (PTB)"/>
    <property type="match status" value="1"/>
</dbReference>
<evidence type="ECO:0000313" key="4">
    <source>
        <dbReference type="EMBL" id="KAA0147787.1"/>
    </source>
</evidence>
<dbReference type="EMBL" id="VLTL01000302">
    <property type="protein sequence ID" value="KAA0146634.1"/>
    <property type="molecule type" value="Genomic_DNA"/>
</dbReference>
<name>A0A5A8DF48_CAFRO</name>
<dbReference type="SUPFAM" id="SSF50729">
    <property type="entry name" value="PH domain-like"/>
    <property type="match status" value="1"/>
</dbReference>
<keyword evidence="8" id="KW-1185">Reference proteome</keyword>
<dbReference type="Proteomes" id="UP000322899">
    <property type="component" value="Unassembled WGS sequence"/>
</dbReference>
<evidence type="ECO:0000313" key="7">
    <source>
        <dbReference type="Proteomes" id="UP000322899"/>
    </source>
</evidence>
<feature type="compositionally biased region" description="Low complexity" evidence="1">
    <location>
        <begin position="17"/>
        <end position="35"/>
    </location>
</feature>
<sequence length="217" mass="22532">MAAAPGNPFGDAHAGEEPSAPAAAKATAAPGDPFASAPRAAPGNPFGAPEASGTPNPAAAAAAPPARAASPVVDDGAVFDTKIGELDKQGEPKRIMGVVAGKPGWKRRWVHIGKMKLTYHASEEDAESRARPIKNNYVQLTGYAVVPIDDAADCGPGCFELLPTLPHLDRVWVFKAPGGPPEREVWIRAFERGGCLRASDSRSAEAIAKRAAERAKA</sequence>
<dbReference type="EMBL" id="VLTN01000061">
    <property type="protein sequence ID" value="KAA0147787.1"/>
    <property type="molecule type" value="Genomic_DNA"/>
</dbReference>
<dbReference type="CDD" id="cd00821">
    <property type="entry name" value="PH"/>
    <property type="match status" value="1"/>
</dbReference>
<feature type="region of interest" description="Disordered" evidence="1">
    <location>
        <begin position="1"/>
        <end position="73"/>
    </location>
</feature>
<comment type="caution">
    <text evidence="5">The sequence shown here is derived from an EMBL/GenBank/DDBJ whole genome shotgun (WGS) entry which is preliminary data.</text>
</comment>
<evidence type="ECO:0000313" key="9">
    <source>
        <dbReference type="Proteomes" id="UP000324907"/>
    </source>
</evidence>
<gene>
    <name evidence="6" type="ORF">FNF27_01302</name>
    <name evidence="3" type="ORF">FNF28_07647</name>
    <name evidence="4" type="ORF">FNF29_07132</name>
    <name evidence="5" type="ORF">FNF31_02595</name>
</gene>
<organism evidence="5 10">
    <name type="scientific">Cafeteria roenbergensis</name>
    <name type="common">Marine flagellate</name>
    <dbReference type="NCBI Taxonomy" id="33653"/>
    <lineage>
        <taxon>Eukaryota</taxon>
        <taxon>Sar</taxon>
        <taxon>Stramenopiles</taxon>
        <taxon>Bigyra</taxon>
        <taxon>Opalozoa</taxon>
        <taxon>Bicosoecida</taxon>
        <taxon>Cafeteriaceae</taxon>
        <taxon>Cafeteria</taxon>
    </lineage>
</organism>
<dbReference type="InterPro" id="IPR011993">
    <property type="entry name" value="PH-like_dom_sf"/>
</dbReference>
<proteinExistence type="predicted"/>